<evidence type="ECO:0000256" key="1">
    <source>
        <dbReference type="SAM" id="SignalP"/>
    </source>
</evidence>
<name>A0A9Q0SPY9_SALPP</name>
<comment type="caution">
    <text evidence="2">The sequence shown here is derived from an EMBL/GenBank/DDBJ whole genome shotgun (WGS) entry which is preliminary data.</text>
</comment>
<evidence type="ECO:0000313" key="2">
    <source>
        <dbReference type="EMBL" id="KAJ6684815.1"/>
    </source>
</evidence>
<protein>
    <submittedName>
        <fullName evidence="2">Uncharacterized protein</fullName>
    </submittedName>
</protein>
<dbReference type="AlphaFoldDB" id="A0A9Q0SPY9"/>
<sequence>MFLGFIVFFVANFYGIRDLARSSTSIGSLSIDHEFNVERFNHFECKWKTFSNVLQYLFVKFSLGT</sequence>
<dbReference type="Proteomes" id="UP001151532">
    <property type="component" value="Chromosome 2"/>
</dbReference>
<evidence type="ECO:0000313" key="3">
    <source>
        <dbReference type="Proteomes" id="UP001151532"/>
    </source>
</evidence>
<gene>
    <name evidence="2" type="ORF">OIU79_015010</name>
</gene>
<keyword evidence="1" id="KW-0732">Signal</keyword>
<feature type="non-terminal residue" evidence="2">
    <location>
        <position position="65"/>
    </location>
</feature>
<feature type="chain" id="PRO_5040164182" evidence="1">
    <location>
        <begin position="16"/>
        <end position="65"/>
    </location>
</feature>
<proteinExistence type="predicted"/>
<organism evidence="2 3">
    <name type="scientific">Salix purpurea</name>
    <name type="common">Purple osier willow</name>
    <dbReference type="NCBI Taxonomy" id="77065"/>
    <lineage>
        <taxon>Eukaryota</taxon>
        <taxon>Viridiplantae</taxon>
        <taxon>Streptophyta</taxon>
        <taxon>Embryophyta</taxon>
        <taxon>Tracheophyta</taxon>
        <taxon>Spermatophyta</taxon>
        <taxon>Magnoliopsida</taxon>
        <taxon>eudicotyledons</taxon>
        <taxon>Gunneridae</taxon>
        <taxon>Pentapetalae</taxon>
        <taxon>rosids</taxon>
        <taxon>fabids</taxon>
        <taxon>Malpighiales</taxon>
        <taxon>Salicaceae</taxon>
        <taxon>Saliceae</taxon>
        <taxon>Salix</taxon>
    </lineage>
</organism>
<feature type="signal peptide" evidence="1">
    <location>
        <begin position="1"/>
        <end position="15"/>
    </location>
</feature>
<reference evidence="2" key="1">
    <citation type="submission" date="2022-11" db="EMBL/GenBank/DDBJ databases">
        <authorList>
            <person name="Hyden B.L."/>
            <person name="Feng K."/>
            <person name="Yates T."/>
            <person name="Jawdy S."/>
            <person name="Smart L.B."/>
            <person name="Muchero W."/>
        </authorList>
    </citation>
    <scope>NUCLEOTIDE SEQUENCE</scope>
    <source>
        <tissue evidence="2">Shoot tip</tissue>
    </source>
</reference>
<keyword evidence="3" id="KW-1185">Reference proteome</keyword>
<dbReference type="EMBL" id="JAPFFK010000019">
    <property type="protein sequence ID" value="KAJ6684815.1"/>
    <property type="molecule type" value="Genomic_DNA"/>
</dbReference>
<accession>A0A9Q0SPY9</accession>
<reference evidence="2" key="2">
    <citation type="journal article" date="2023" name="Int. J. Mol. Sci.">
        <title>De Novo Assembly and Annotation of 11 Diverse Shrub Willow (Salix) Genomes Reveals Novel Gene Organization in Sex-Linked Regions.</title>
        <authorList>
            <person name="Hyden B."/>
            <person name="Feng K."/>
            <person name="Yates T.B."/>
            <person name="Jawdy S."/>
            <person name="Cereghino C."/>
            <person name="Smart L.B."/>
            <person name="Muchero W."/>
        </authorList>
    </citation>
    <scope>NUCLEOTIDE SEQUENCE</scope>
    <source>
        <tissue evidence="2">Shoot tip</tissue>
    </source>
</reference>